<keyword evidence="13" id="KW-1185">Reference proteome</keyword>
<dbReference type="GO" id="GO:0016020">
    <property type="term" value="C:membrane"/>
    <property type="evidence" value="ECO:0007669"/>
    <property type="project" value="UniProtKB-SubCell"/>
</dbReference>
<dbReference type="InterPro" id="IPR029044">
    <property type="entry name" value="Nucleotide-diphossugar_trans"/>
</dbReference>
<feature type="transmembrane region" description="Helical" evidence="11">
    <location>
        <begin position="242"/>
        <end position="262"/>
    </location>
</feature>
<accession>A0ABD0V1I9</accession>
<dbReference type="InterPro" id="IPR025993">
    <property type="entry name" value="Ceramide_glucosylTrfase"/>
</dbReference>
<evidence type="ECO:0000256" key="5">
    <source>
        <dbReference type="ARBA" id="ARBA00012699"/>
    </source>
</evidence>
<feature type="transmembrane region" description="Helical" evidence="11">
    <location>
        <begin position="25"/>
        <end position="47"/>
    </location>
</feature>
<name>A0ABD0V1I9_DENTH</name>
<evidence type="ECO:0000256" key="2">
    <source>
        <dbReference type="ARBA" id="ARBA00004760"/>
    </source>
</evidence>
<keyword evidence="9 11" id="KW-1133">Transmembrane helix</keyword>
<evidence type="ECO:0000256" key="11">
    <source>
        <dbReference type="SAM" id="Phobius"/>
    </source>
</evidence>
<comment type="pathway">
    <text evidence="3">Sphingolipid metabolism.</text>
</comment>
<evidence type="ECO:0000256" key="7">
    <source>
        <dbReference type="ARBA" id="ARBA00022679"/>
    </source>
</evidence>
<evidence type="ECO:0000256" key="8">
    <source>
        <dbReference type="ARBA" id="ARBA00022692"/>
    </source>
</evidence>
<dbReference type="EC" id="2.4.1.80" evidence="5"/>
<dbReference type="SUPFAM" id="SSF53448">
    <property type="entry name" value="Nucleotide-diphospho-sugar transferases"/>
    <property type="match status" value="1"/>
</dbReference>
<keyword evidence="7" id="KW-0808">Transferase</keyword>
<evidence type="ECO:0000256" key="6">
    <source>
        <dbReference type="ARBA" id="ARBA00022676"/>
    </source>
</evidence>
<evidence type="ECO:0000256" key="4">
    <source>
        <dbReference type="ARBA" id="ARBA00006739"/>
    </source>
</evidence>
<gene>
    <name evidence="12" type="ORF">M5K25_010869</name>
</gene>
<dbReference type="AlphaFoldDB" id="A0ABD0V1I9"/>
<comment type="similarity">
    <text evidence="4">Belongs to the glycosyltransferase 2 family.</text>
</comment>
<protein>
    <recommendedName>
        <fullName evidence="5">ceramide glucosyltransferase</fullName>
        <ecNumber evidence="5">2.4.1.80</ecNumber>
    </recommendedName>
</protein>
<evidence type="ECO:0000256" key="10">
    <source>
        <dbReference type="ARBA" id="ARBA00023136"/>
    </source>
</evidence>
<organism evidence="12 13">
    <name type="scientific">Dendrobium thyrsiflorum</name>
    <name type="common">Pinecone-like raceme dendrobium</name>
    <name type="synonym">Orchid</name>
    <dbReference type="NCBI Taxonomy" id="117978"/>
    <lineage>
        <taxon>Eukaryota</taxon>
        <taxon>Viridiplantae</taxon>
        <taxon>Streptophyta</taxon>
        <taxon>Embryophyta</taxon>
        <taxon>Tracheophyta</taxon>
        <taxon>Spermatophyta</taxon>
        <taxon>Magnoliopsida</taxon>
        <taxon>Liliopsida</taxon>
        <taxon>Asparagales</taxon>
        <taxon>Orchidaceae</taxon>
        <taxon>Epidendroideae</taxon>
        <taxon>Malaxideae</taxon>
        <taxon>Dendrobiinae</taxon>
        <taxon>Dendrobium</taxon>
    </lineage>
</organism>
<proteinExistence type="inferred from homology"/>
<evidence type="ECO:0000256" key="3">
    <source>
        <dbReference type="ARBA" id="ARBA00004991"/>
    </source>
</evidence>
<dbReference type="PANTHER" id="PTHR12726:SF0">
    <property type="entry name" value="CERAMIDE GLUCOSYLTRANSFERASE"/>
    <property type="match status" value="1"/>
</dbReference>
<keyword evidence="10 11" id="KW-0472">Membrane</keyword>
<keyword evidence="8 11" id="KW-0812">Transmembrane</keyword>
<evidence type="ECO:0000313" key="13">
    <source>
        <dbReference type="Proteomes" id="UP001552299"/>
    </source>
</evidence>
<dbReference type="EMBL" id="JANQDX010000009">
    <property type="protein sequence ID" value="KAL0918828.1"/>
    <property type="molecule type" value="Genomic_DNA"/>
</dbReference>
<reference evidence="12 13" key="1">
    <citation type="journal article" date="2024" name="Plant Biotechnol. J.">
        <title>Dendrobium thyrsiflorum genome and its molecular insights into genes involved in important horticultural traits.</title>
        <authorList>
            <person name="Chen B."/>
            <person name="Wang J.Y."/>
            <person name="Zheng P.J."/>
            <person name="Li K.L."/>
            <person name="Liang Y.M."/>
            <person name="Chen X.F."/>
            <person name="Zhang C."/>
            <person name="Zhao X."/>
            <person name="He X."/>
            <person name="Zhang G.Q."/>
            <person name="Liu Z.J."/>
            <person name="Xu Q."/>
        </authorList>
    </citation>
    <scope>NUCLEOTIDE SEQUENCE [LARGE SCALE GENOMIC DNA]</scope>
    <source>
        <strain evidence="12">GZMU011</strain>
    </source>
</reference>
<comment type="pathway">
    <text evidence="2">Lipid metabolism; sphingolipid metabolism.</text>
</comment>
<dbReference type="Proteomes" id="UP001552299">
    <property type="component" value="Unassembled WGS sequence"/>
</dbReference>
<keyword evidence="6" id="KW-0328">Glycosyltransferase</keyword>
<evidence type="ECO:0000256" key="1">
    <source>
        <dbReference type="ARBA" id="ARBA00004141"/>
    </source>
</evidence>
<dbReference type="Gene3D" id="3.90.550.10">
    <property type="entry name" value="Spore Coat Polysaccharide Biosynthesis Protein SpsA, Chain A"/>
    <property type="match status" value="1"/>
</dbReference>
<dbReference type="PANTHER" id="PTHR12726">
    <property type="entry name" value="CERAMIDE GLUCOSYLTRANSFERASE"/>
    <property type="match status" value="1"/>
</dbReference>
<evidence type="ECO:0000256" key="9">
    <source>
        <dbReference type="ARBA" id="ARBA00022989"/>
    </source>
</evidence>
<comment type="subcellular location">
    <subcellularLocation>
        <location evidence="1">Membrane</location>
        <topology evidence="1">Multi-pass membrane protein</topology>
    </subcellularLocation>
</comment>
<dbReference type="Pfam" id="PF13506">
    <property type="entry name" value="Glyco_transf_21"/>
    <property type="match status" value="1"/>
</dbReference>
<sequence>MAALESIDAFLAAASRVCCSPFATFVQIQGCFICLFLALGWSFAAFVRSRVTRRIKHNIEGGNSFGFICDDINDLEHSVQVNLPRVSVVMPLKGFGEHNLQNWRSQITSLYGGPLEFLFVVESVEDPAYPPASMLISEFKDSVNAKIVVAGLSTTCSQKIHNQLVGVEKMHKESKYVLFLDDDVRLHPGTIGALTAEMEKNPEIFIQTGYPLDLPSGSLGSYCIYEYHMPCSMGFATGGKTFFLWGGCMMVDIAIFFNHVLILTSKLKYIFCIPDSIGFILKMHAEDFRKDAYGVVTGLRDGGYSDDMTLAAIAGGSFLSDCLFIEFY</sequence>
<dbReference type="GO" id="GO:0008120">
    <property type="term" value="F:ceramide glucosyltransferase activity"/>
    <property type="evidence" value="ECO:0007669"/>
    <property type="project" value="UniProtKB-EC"/>
</dbReference>
<evidence type="ECO:0000313" key="12">
    <source>
        <dbReference type="EMBL" id="KAL0918828.1"/>
    </source>
</evidence>
<comment type="caution">
    <text evidence="12">The sequence shown here is derived from an EMBL/GenBank/DDBJ whole genome shotgun (WGS) entry which is preliminary data.</text>
</comment>